<dbReference type="Gene3D" id="1.20.140.40">
    <property type="entry name" value="Invertase/pectin methylesterase inhibitor family protein"/>
    <property type="match status" value="1"/>
</dbReference>
<dbReference type="PROSITE" id="PS00503">
    <property type="entry name" value="PECTINESTERASE_2"/>
    <property type="match status" value="1"/>
</dbReference>
<evidence type="ECO:0000256" key="6">
    <source>
        <dbReference type="ARBA" id="ARBA00022512"/>
    </source>
</evidence>
<dbReference type="Pfam" id="PF01095">
    <property type="entry name" value="Pectinesterase"/>
    <property type="match status" value="1"/>
</dbReference>
<feature type="signal peptide" evidence="14">
    <location>
        <begin position="1"/>
        <end position="29"/>
    </location>
</feature>
<evidence type="ECO:0000256" key="1">
    <source>
        <dbReference type="ARBA" id="ARBA00004191"/>
    </source>
</evidence>
<evidence type="ECO:0000256" key="10">
    <source>
        <dbReference type="ARBA" id="ARBA00023180"/>
    </source>
</evidence>
<evidence type="ECO:0000256" key="4">
    <source>
        <dbReference type="ARBA" id="ARBA00007786"/>
    </source>
</evidence>
<keyword evidence="9" id="KW-1015">Disulfide bond</keyword>
<feature type="domain" description="Pectinesterase inhibitor" evidence="15">
    <location>
        <begin position="47"/>
        <end position="201"/>
    </location>
</feature>
<dbReference type="GO" id="GO:0030599">
    <property type="term" value="F:pectinesterase activity"/>
    <property type="evidence" value="ECO:0007669"/>
    <property type="project" value="UniProtKB-UniRule"/>
</dbReference>
<gene>
    <name evidence="16" type="ORF">LR48_Vigan02g156000</name>
</gene>
<comment type="similarity">
    <text evidence="4">In the C-terminal section; belongs to the pectinesterase family.</text>
</comment>
<sequence>MEKNATMVSAVSLILVVGVALGVVAFVSTGNNDEPATSGDTTGKVTTHTKAVQAVCQNTDDKKFCSDTFSSVNTSDPTEYVKTVVKKAMDDVIKGFNLSDTLKVENSKGNSTVKMALDDCKDLLEFAIDELQASEILVKENNINNINDRAADLKNWIGAVVAYKESCLDGFDTDGEKEVQSKLKTESLDGIGKLTGLALDVVSGFAEVLSGFNLDLIAKTSSRRLLDVDQEGYPSWLSMPDRKLLADTASVKPNAVVAKDGSGDYKTVEEAINSYPKNHQGRFIIYVKAGTYDEYIKVDKKKNRILLYGDGPTKTIITGNKNVVDGYKTIRTATFSTVAEDFMAKSIAFVNSAGAAKHQAVALRVQGDRSAFFDCAMHGYQDTLYTHAHRQFYRNCEISGTVDFIFGYGTTLIQNSKIVVRKPDPNQQNIIVADGTDQKNMPTGAVLQNCDIIAEPELEKVKTSFKTYLARPWKAYSRAIFLENTITDVIQPDGYLPWNGNLNLDTCFFAEYENTGAGADLKARVKWSRGVLSKADANKYTADQWLQANAWLPATGIPFTPGLTKP</sequence>
<dbReference type="SUPFAM" id="SSF51126">
    <property type="entry name" value="Pectin lyase-like"/>
    <property type="match status" value="1"/>
</dbReference>
<protein>
    <recommendedName>
        <fullName evidence="5 14">Pectinesterase</fullName>
        <ecNumber evidence="5 14">3.1.1.11</ecNumber>
    </recommendedName>
</protein>
<evidence type="ECO:0000256" key="5">
    <source>
        <dbReference type="ARBA" id="ARBA00013229"/>
    </source>
</evidence>
<dbReference type="Pfam" id="PF04043">
    <property type="entry name" value="PMEI"/>
    <property type="match status" value="1"/>
</dbReference>
<reference evidence="17" key="1">
    <citation type="journal article" date="2015" name="Proc. Natl. Acad. Sci. U.S.A.">
        <title>Genome sequencing of adzuki bean (Vigna angularis) provides insight into high starch and low fat accumulation and domestication.</title>
        <authorList>
            <person name="Yang K."/>
            <person name="Tian Z."/>
            <person name="Chen C."/>
            <person name="Luo L."/>
            <person name="Zhao B."/>
            <person name="Wang Z."/>
            <person name="Yu L."/>
            <person name="Li Y."/>
            <person name="Sun Y."/>
            <person name="Li W."/>
            <person name="Chen Y."/>
            <person name="Li Y."/>
            <person name="Zhang Y."/>
            <person name="Ai D."/>
            <person name="Zhao J."/>
            <person name="Shang C."/>
            <person name="Ma Y."/>
            <person name="Wu B."/>
            <person name="Wang M."/>
            <person name="Gao L."/>
            <person name="Sun D."/>
            <person name="Zhang P."/>
            <person name="Guo F."/>
            <person name="Wang W."/>
            <person name="Li Y."/>
            <person name="Wang J."/>
            <person name="Varshney R.K."/>
            <person name="Wang J."/>
            <person name="Ling H.Q."/>
            <person name="Wan P."/>
        </authorList>
    </citation>
    <scope>NUCLEOTIDE SEQUENCE</scope>
    <source>
        <strain evidence="17">cv. Jingnong 6</strain>
    </source>
</reference>
<dbReference type="FunFam" id="1.20.140.40:FF:000001">
    <property type="entry name" value="Pectinesterase"/>
    <property type="match status" value="1"/>
</dbReference>
<dbReference type="InterPro" id="IPR011050">
    <property type="entry name" value="Pectin_lyase_fold/virulence"/>
</dbReference>
<dbReference type="InterPro" id="IPR006501">
    <property type="entry name" value="Pectinesterase_inhib_dom"/>
</dbReference>
<dbReference type="InterPro" id="IPR033131">
    <property type="entry name" value="Pectinesterase_Asp_AS"/>
</dbReference>
<accession>A0A0L9TXY5</accession>
<organism evidence="16 17">
    <name type="scientific">Phaseolus angularis</name>
    <name type="common">Azuki bean</name>
    <name type="synonym">Vigna angularis</name>
    <dbReference type="NCBI Taxonomy" id="3914"/>
    <lineage>
        <taxon>Eukaryota</taxon>
        <taxon>Viridiplantae</taxon>
        <taxon>Streptophyta</taxon>
        <taxon>Embryophyta</taxon>
        <taxon>Tracheophyta</taxon>
        <taxon>Spermatophyta</taxon>
        <taxon>Magnoliopsida</taxon>
        <taxon>eudicotyledons</taxon>
        <taxon>Gunneridae</taxon>
        <taxon>Pentapetalae</taxon>
        <taxon>rosids</taxon>
        <taxon>fabids</taxon>
        <taxon>Fabales</taxon>
        <taxon>Fabaceae</taxon>
        <taxon>Papilionoideae</taxon>
        <taxon>50 kb inversion clade</taxon>
        <taxon>NPAAA clade</taxon>
        <taxon>indigoferoid/millettioid clade</taxon>
        <taxon>Phaseoleae</taxon>
        <taxon>Vigna</taxon>
    </lineage>
</organism>
<dbReference type="KEGG" id="var:108324684"/>
<dbReference type="InterPro" id="IPR000070">
    <property type="entry name" value="Pectinesterase_cat"/>
</dbReference>
<dbReference type="GO" id="GO:0042545">
    <property type="term" value="P:cell wall modification"/>
    <property type="evidence" value="ECO:0007669"/>
    <property type="project" value="UniProtKB-UniRule"/>
</dbReference>
<evidence type="ECO:0000256" key="14">
    <source>
        <dbReference type="RuleBase" id="RU000589"/>
    </source>
</evidence>
<dbReference type="PANTHER" id="PTHR31707">
    <property type="entry name" value="PECTINESTERASE"/>
    <property type="match status" value="1"/>
</dbReference>
<dbReference type="Gramene" id="KOM35410">
    <property type="protein sequence ID" value="KOM35410"/>
    <property type="gene ID" value="LR48_Vigan02g156000"/>
</dbReference>
<dbReference type="InterPro" id="IPR035513">
    <property type="entry name" value="Invertase/methylesterase_inhib"/>
</dbReference>
<dbReference type="EC" id="3.1.1.11" evidence="5 14"/>
<feature type="active site" evidence="13">
    <location>
        <position position="403"/>
    </location>
</feature>
<dbReference type="SMART" id="SM00856">
    <property type="entry name" value="PMEI"/>
    <property type="match status" value="1"/>
</dbReference>
<evidence type="ECO:0000256" key="8">
    <source>
        <dbReference type="ARBA" id="ARBA00023085"/>
    </source>
</evidence>
<keyword evidence="6" id="KW-0964">Secreted</keyword>
<dbReference type="OMA" id="YLPWNGN"/>
<dbReference type="EMBL" id="CM003372">
    <property type="protein sequence ID" value="KOM35410.1"/>
    <property type="molecule type" value="Genomic_DNA"/>
</dbReference>
<comment type="function">
    <text evidence="12">Acts in the modification of cell walls via demethylesterification of cell wall pectin.</text>
</comment>
<evidence type="ECO:0000256" key="2">
    <source>
        <dbReference type="ARBA" id="ARBA00005184"/>
    </source>
</evidence>
<comment type="catalytic activity">
    <reaction evidence="11 14">
        <text>[(1-&gt;4)-alpha-D-galacturonosyl methyl ester](n) + n H2O = [(1-&gt;4)-alpha-D-galacturonosyl](n) + n methanol + n H(+)</text>
        <dbReference type="Rhea" id="RHEA:22380"/>
        <dbReference type="Rhea" id="RHEA-COMP:14570"/>
        <dbReference type="Rhea" id="RHEA-COMP:14573"/>
        <dbReference type="ChEBI" id="CHEBI:15377"/>
        <dbReference type="ChEBI" id="CHEBI:15378"/>
        <dbReference type="ChEBI" id="CHEBI:17790"/>
        <dbReference type="ChEBI" id="CHEBI:140522"/>
        <dbReference type="ChEBI" id="CHEBI:140523"/>
        <dbReference type="EC" id="3.1.1.11"/>
    </reaction>
</comment>
<dbReference type="InterPro" id="IPR012334">
    <property type="entry name" value="Pectin_lyas_fold"/>
</dbReference>
<keyword evidence="10" id="KW-0325">Glycoprotein</keyword>
<comment type="subcellular location">
    <subcellularLocation>
        <location evidence="1">Secreted</location>
        <location evidence="1">Cell wall</location>
    </subcellularLocation>
</comment>
<evidence type="ECO:0000259" key="15">
    <source>
        <dbReference type="SMART" id="SM00856"/>
    </source>
</evidence>
<dbReference type="NCBIfam" id="TIGR01614">
    <property type="entry name" value="PME_inhib"/>
    <property type="match status" value="1"/>
</dbReference>
<dbReference type="GO" id="GO:0045490">
    <property type="term" value="P:pectin catabolic process"/>
    <property type="evidence" value="ECO:0007669"/>
    <property type="project" value="UniProtKB-UniRule"/>
</dbReference>
<evidence type="ECO:0000256" key="12">
    <source>
        <dbReference type="ARBA" id="ARBA00057335"/>
    </source>
</evidence>
<evidence type="ECO:0000256" key="13">
    <source>
        <dbReference type="PROSITE-ProRule" id="PRU10040"/>
    </source>
</evidence>
<dbReference type="AlphaFoldDB" id="A0A0L9TXY5"/>
<dbReference type="GO" id="GO:0004857">
    <property type="term" value="F:enzyme inhibitor activity"/>
    <property type="evidence" value="ECO:0007669"/>
    <property type="project" value="InterPro"/>
</dbReference>
<evidence type="ECO:0000313" key="16">
    <source>
        <dbReference type="EMBL" id="KOM35410.1"/>
    </source>
</evidence>
<dbReference type="CDD" id="cd15798">
    <property type="entry name" value="PMEI-like_3"/>
    <property type="match status" value="1"/>
</dbReference>
<dbReference type="STRING" id="3914.A0A0L9TXY5"/>
<keyword evidence="6" id="KW-0134">Cell wall</keyword>
<evidence type="ECO:0000256" key="3">
    <source>
        <dbReference type="ARBA" id="ARBA00006027"/>
    </source>
</evidence>
<keyword evidence="14" id="KW-0732">Signal</keyword>
<comment type="pathway">
    <text evidence="2 14">Glycan metabolism; pectin degradation; 2-dehydro-3-deoxy-D-gluconate from pectin: step 1/5.</text>
</comment>
<dbReference type="UniPathway" id="UPA00545">
    <property type="reaction ID" value="UER00823"/>
</dbReference>
<evidence type="ECO:0000256" key="7">
    <source>
        <dbReference type="ARBA" id="ARBA00022801"/>
    </source>
</evidence>
<proteinExistence type="inferred from homology"/>
<dbReference type="FunFam" id="2.160.20.10:FF:000001">
    <property type="entry name" value="Pectinesterase"/>
    <property type="match status" value="1"/>
</dbReference>
<dbReference type="OrthoDB" id="2019149at2759"/>
<evidence type="ECO:0000256" key="11">
    <source>
        <dbReference type="ARBA" id="ARBA00047928"/>
    </source>
</evidence>
<dbReference type="SUPFAM" id="SSF101148">
    <property type="entry name" value="Plant invertase/pectin methylesterase inhibitor"/>
    <property type="match status" value="1"/>
</dbReference>
<dbReference type="Proteomes" id="UP000053144">
    <property type="component" value="Chromosome 2"/>
</dbReference>
<comment type="similarity">
    <text evidence="3">In the N-terminal section; belongs to the PMEI family.</text>
</comment>
<evidence type="ECO:0000256" key="9">
    <source>
        <dbReference type="ARBA" id="ARBA00023157"/>
    </source>
</evidence>
<evidence type="ECO:0000313" key="17">
    <source>
        <dbReference type="Proteomes" id="UP000053144"/>
    </source>
</evidence>
<keyword evidence="7 14" id="KW-0378">Hydrolase</keyword>
<dbReference type="Gene3D" id="2.160.20.10">
    <property type="entry name" value="Single-stranded right-handed beta-helix, Pectin lyase-like"/>
    <property type="match status" value="1"/>
</dbReference>
<feature type="chain" id="PRO_5005395023" description="Pectinesterase" evidence="14">
    <location>
        <begin position="30"/>
        <end position="566"/>
    </location>
</feature>
<name>A0A0L9TXY5_PHAAN</name>
<keyword evidence="8 14" id="KW-0063">Aspartyl esterase</keyword>